<dbReference type="HAMAP" id="MF_00302">
    <property type="entry name" value="ClpS"/>
    <property type="match status" value="1"/>
</dbReference>
<proteinExistence type="inferred from homology"/>
<dbReference type="InterPro" id="IPR014719">
    <property type="entry name" value="Ribosomal_bL12_C/ClpS-like"/>
</dbReference>
<sequence>MIVKDAQPTSVSQSEDQFDEPQRMRVIIYNDEVTTQEFVVLLLVHLFQYTVEKAIALMLEVHLSGAGVAGIYTHDVALFKRQQAIKMARDAQYPLKIECEKVE</sequence>
<comment type="similarity">
    <text evidence="1">Belongs to the ClpS family.</text>
</comment>
<keyword evidence="3" id="KW-0645">Protease</keyword>
<dbReference type="AlphaFoldDB" id="A0A968GF59"/>
<evidence type="ECO:0000313" key="3">
    <source>
        <dbReference type="EMBL" id="NIZ69476.1"/>
    </source>
</evidence>
<dbReference type="GO" id="GO:0030163">
    <property type="term" value="P:protein catabolic process"/>
    <property type="evidence" value="ECO:0007669"/>
    <property type="project" value="InterPro"/>
</dbReference>
<comment type="caution">
    <text evidence="3">The sequence shown here is derived from an EMBL/GenBank/DDBJ whole genome shotgun (WGS) entry which is preliminary data.</text>
</comment>
<feature type="domain" description="Adaptor protein ClpS core" evidence="2">
    <location>
        <begin position="20"/>
        <end position="97"/>
    </location>
</feature>
<name>A0A968GF59_9SPIO</name>
<keyword evidence="3" id="KW-0378">Hydrolase</keyword>
<dbReference type="Pfam" id="PF02617">
    <property type="entry name" value="ClpS"/>
    <property type="match status" value="1"/>
</dbReference>
<keyword evidence="4" id="KW-1185">Reference proteome</keyword>
<evidence type="ECO:0000313" key="4">
    <source>
        <dbReference type="Proteomes" id="UP000778951"/>
    </source>
</evidence>
<evidence type="ECO:0000256" key="1">
    <source>
        <dbReference type="HAMAP-Rule" id="MF_00302"/>
    </source>
</evidence>
<dbReference type="Proteomes" id="UP000778951">
    <property type="component" value="Unassembled WGS sequence"/>
</dbReference>
<dbReference type="EMBL" id="JAATLM010000001">
    <property type="protein sequence ID" value="NIZ69476.1"/>
    <property type="molecule type" value="Genomic_DNA"/>
</dbReference>
<dbReference type="GO" id="GO:0008233">
    <property type="term" value="F:peptidase activity"/>
    <property type="evidence" value="ECO:0007669"/>
    <property type="project" value="UniProtKB-KW"/>
</dbReference>
<evidence type="ECO:0000259" key="2">
    <source>
        <dbReference type="Pfam" id="PF02617"/>
    </source>
</evidence>
<reference evidence="3" key="1">
    <citation type="submission" date="2020-03" db="EMBL/GenBank/DDBJ databases">
        <title>Spirochaetal bacteria isolated from arthropods constitute a novel genus Entomospira genus novum within the order Spirochaetales.</title>
        <authorList>
            <person name="Grana-Miraglia L."/>
            <person name="Sikutova S."/>
            <person name="Fingerle V."/>
            <person name="Sing A."/>
            <person name="Castillo-Ramirez S."/>
            <person name="Margos G."/>
            <person name="Rudolf I."/>
        </authorList>
    </citation>
    <scope>NUCLEOTIDE SEQUENCE</scope>
    <source>
        <strain evidence="3">BR149</strain>
    </source>
</reference>
<comment type="subunit">
    <text evidence="1">Binds to the N-terminal domain of the chaperone ClpA.</text>
</comment>
<accession>A0A968GF59</accession>
<dbReference type="InterPro" id="IPR003769">
    <property type="entry name" value="ClpS_core"/>
</dbReference>
<organism evidence="3 4">
    <name type="scientific">Entomospira culicis</name>
    <dbReference type="NCBI Taxonomy" id="2719989"/>
    <lineage>
        <taxon>Bacteria</taxon>
        <taxon>Pseudomonadati</taxon>
        <taxon>Spirochaetota</taxon>
        <taxon>Spirochaetia</taxon>
        <taxon>Spirochaetales</taxon>
        <taxon>Spirochaetaceae</taxon>
        <taxon>Entomospira</taxon>
    </lineage>
</organism>
<dbReference type="GO" id="GO:0006508">
    <property type="term" value="P:proteolysis"/>
    <property type="evidence" value="ECO:0007669"/>
    <property type="project" value="UniProtKB-UniRule"/>
</dbReference>
<protein>
    <recommendedName>
        <fullName evidence="1">ATP-dependent Clp protease adapter protein ClpS</fullName>
    </recommendedName>
</protein>
<dbReference type="InterPro" id="IPR022935">
    <property type="entry name" value="ClpS"/>
</dbReference>
<dbReference type="RefSeq" id="WP_167695565.1">
    <property type="nucleotide sequence ID" value="NZ_CP118181.1"/>
</dbReference>
<dbReference type="Gene3D" id="3.30.1390.10">
    <property type="match status" value="1"/>
</dbReference>
<comment type="function">
    <text evidence="1">Involved in the modulation of the specificity of the ClpAP-mediated ATP-dependent protein degradation.</text>
</comment>
<dbReference type="SUPFAM" id="SSF54736">
    <property type="entry name" value="ClpS-like"/>
    <property type="match status" value="1"/>
</dbReference>
<gene>
    <name evidence="1" type="primary">clpS</name>
    <name evidence="3" type="ORF">HCT48_04515</name>
</gene>